<keyword evidence="3" id="KW-1185">Reference proteome</keyword>
<evidence type="ECO:0000313" key="3">
    <source>
        <dbReference type="Proteomes" id="UP000199032"/>
    </source>
</evidence>
<organism evidence="2 3">
    <name type="scientific">Candidatus Nitrospira nitrosa</name>
    <dbReference type="NCBI Taxonomy" id="1742972"/>
    <lineage>
        <taxon>Bacteria</taxon>
        <taxon>Pseudomonadati</taxon>
        <taxon>Nitrospirota</taxon>
        <taxon>Nitrospiria</taxon>
        <taxon>Nitrospirales</taxon>
        <taxon>Nitrospiraceae</taxon>
        <taxon>Nitrospira</taxon>
    </lineage>
</organism>
<reference evidence="2 3" key="1">
    <citation type="submission" date="2015-10" db="EMBL/GenBank/DDBJ databases">
        <authorList>
            <person name="Gilbert D.G."/>
        </authorList>
    </citation>
    <scope>NUCLEOTIDE SEQUENCE [LARGE SCALE GENOMIC DNA]</scope>
    <source>
        <strain evidence="2">COMA1</strain>
    </source>
</reference>
<accession>A0A0S4L8Y7</accession>
<dbReference type="EMBL" id="CZQA01000001">
    <property type="protein sequence ID" value="CUS34151.1"/>
    <property type="molecule type" value="Genomic_DNA"/>
</dbReference>
<evidence type="ECO:0000256" key="1">
    <source>
        <dbReference type="SAM" id="MobiDB-lite"/>
    </source>
</evidence>
<name>A0A0S4L8Y7_9BACT</name>
<dbReference type="AlphaFoldDB" id="A0A0S4L8Y7"/>
<proteinExistence type="predicted"/>
<feature type="region of interest" description="Disordered" evidence="1">
    <location>
        <begin position="50"/>
        <end position="69"/>
    </location>
</feature>
<dbReference type="STRING" id="1742972.COMA1_11553"/>
<sequence>MPTPQPPSPPWLCQIAGSYTIPPFLRSLIATILTLGSRLDYPEVSVYEFTPEDRPFTPQRARPTSPPDP</sequence>
<evidence type="ECO:0000313" key="2">
    <source>
        <dbReference type="EMBL" id="CUS34151.1"/>
    </source>
</evidence>
<protein>
    <submittedName>
        <fullName evidence="2">Uncharacterized protein</fullName>
    </submittedName>
</protein>
<gene>
    <name evidence="2" type="ORF">COMA1_11553</name>
</gene>
<dbReference type="Proteomes" id="UP000199032">
    <property type="component" value="Unassembled WGS sequence"/>
</dbReference>